<keyword evidence="3" id="KW-1185">Reference proteome</keyword>
<organism evidence="2 3">
    <name type="scientific">Halteria grandinella</name>
    <dbReference type="NCBI Taxonomy" id="5974"/>
    <lineage>
        <taxon>Eukaryota</taxon>
        <taxon>Sar</taxon>
        <taxon>Alveolata</taxon>
        <taxon>Ciliophora</taxon>
        <taxon>Intramacronucleata</taxon>
        <taxon>Spirotrichea</taxon>
        <taxon>Stichotrichia</taxon>
        <taxon>Sporadotrichida</taxon>
        <taxon>Halteriidae</taxon>
        <taxon>Halteria</taxon>
    </lineage>
</organism>
<dbReference type="AlphaFoldDB" id="A0A8J8NFC3"/>
<protein>
    <submittedName>
        <fullName evidence="2">Uncharacterized protein</fullName>
    </submittedName>
</protein>
<keyword evidence="1" id="KW-0472">Membrane</keyword>
<dbReference type="Proteomes" id="UP000785679">
    <property type="component" value="Unassembled WGS sequence"/>
</dbReference>
<reference evidence="2" key="1">
    <citation type="submission" date="2019-06" db="EMBL/GenBank/DDBJ databases">
        <authorList>
            <person name="Zheng W."/>
        </authorList>
    </citation>
    <scope>NUCLEOTIDE SEQUENCE</scope>
    <source>
        <strain evidence="2">QDHG01</strain>
    </source>
</reference>
<dbReference type="EMBL" id="RRYP01017587">
    <property type="protein sequence ID" value="TNV74041.1"/>
    <property type="molecule type" value="Genomic_DNA"/>
</dbReference>
<evidence type="ECO:0000313" key="3">
    <source>
        <dbReference type="Proteomes" id="UP000785679"/>
    </source>
</evidence>
<accession>A0A8J8NFC3</accession>
<feature type="transmembrane region" description="Helical" evidence="1">
    <location>
        <begin position="47"/>
        <end position="73"/>
    </location>
</feature>
<keyword evidence="1" id="KW-1133">Transmembrane helix</keyword>
<name>A0A8J8NFC3_HALGN</name>
<keyword evidence="1" id="KW-0812">Transmembrane</keyword>
<comment type="caution">
    <text evidence="2">The sequence shown here is derived from an EMBL/GenBank/DDBJ whole genome shotgun (WGS) entry which is preliminary data.</text>
</comment>
<proteinExistence type="predicted"/>
<sequence>MQNFSIYIENFESPNKIPKDYTLGVMFESSLIEEKIATIQLKFLRTFLVLFMAPFLSLVSFFLICEVLFLIYFTRRIFSTINDLFEKIQMLSQQHSLKMKKKVAKSFNPGSTESLKTQEGLEQSVNLTESNGLNASMNSRNTRASYEAAAKIDVLQDYQGNESCMEVTKLYRAANKLIKTLSLAKTSMQQGNDNLALLNYNEVANLFQERNIIQHSKTVSKESRNQKEEEWSYVNPNDKTIDASQQQDEENGIKLIFKDLGLSNNLAICYNNIGCIHAKQRSKGKQNVYFQEAIRIEELIIKSNQLEKKCASIQDNMRIACKYFNFGYSLSRQYLFYVKMTAAGKLGKPQLPLLINIFRVLFFSRSIGSRVSVHSKEKFLAFQFYPIKPFLGRLAYKQNLR</sequence>
<evidence type="ECO:0000313" key="2">
    <source>
        <dbReference type="EMBL" id="TNV74041.1"/>
    </source>
</evidence>
<evidence type="ECO:0000256" key="1">
    <source>
        <dbReference type="SAM" id="Phobius"/>
    </source>
</evidence>
<gene>
    <name evidence="2" type="ORF">FGO68_gene17365</name>
</gene>